<proteinExistence type="predicted"/>
<gene>
    <name evidence="2" type="ORF">BEWA_018340</name>
</gene>
<keyword evidence="3" id="KW-1185">Reference proteome</keyword>
<protein>
    <submittedName>
        <fullName evidence="2">Uncharacterized protein</fullName>
    </submittedName>
</protein>
<dbReference type="GeneID" id="15807050"/>
<evidence type="ECO:0000256" key="1">
    <source>
        <dbReference type="SAM" id="MobiDB-lite"/>
    </source>
</evidence>
<dbReference type="AlphaFoldDB" id="L0ATX1"/>
<name>L0ATX1_THEEQ</name>
<feature type="compositionally biased region" description="Polar residues" evidence="1">
    <location>
        <begin position="27"/>
        <end position="45"/>
    </location>
</feature>
<feature type="region of interest" description="Disordered" evidence="1">
    <location>
        <begin position="26"/>
        <end position="45"/>
    </location>
</feature>
<evidence type="ECO:0000313" key="2">
    <source>
        <dbReference type="EMBL" id="AFZ78990.1"/>
    </source>
</evidence>
<dbReference type="KEGG" id="beq:BEWA_018340"/>
<evidence type="ECO:0000313" key="3">
    <source>
        <dbReference type="Proteomes" id="UP000031512"/>
    </source>
</evidence>
<reference evidence="2 3" key="1">
    <citation type="journal article" date="2012" name="BMC Genomics">
        <title>Comparative genomic analysis and phylogenetic position of Theileria equi.</title>
        <authorList>
            <person name="Kappmeyer L.S."/>
            <person name="Thiagarajan M."/>
            <person name="Herndon D.R."/>
            <person name="Ramsay J.D."/>
            <person name="Caler E."/>
            <person name="Djikeng A."/>
            <person name="Gillespie J.J."/>
            <person name="Lau A.O."/>
            <person name="Roalson E.H."/>
            <person name="Silva J.C."/>
            <person name="Silva M.G."/>
            <person name="Suarez C.E."/>
            <person name="Ueti M.W."/>
            <person name="Nene V.M."/>
            <person name="Mealey R.H."/>
            <person name="Knowles D.P."/>
            <person name="Brayton K.A."/>
        </authorList>
    </citation>
    <scope>NUCLEOTIDE SEQUENCE [LARGE SCALE GENOMIC DNA]</scope>
    <source>
        <strain evidence="2 3">WA</strain>
    </source>
</reference>
<organism evidence="2 3">
    <name type="scientific">Theileria equi strain WA</name>
    <dbReference type="NCBI Taxonomy" id="1537102"/>
    <lineage>
        <taxon>Eukaryota</taxon>
        <taxon>Sar</taxon>
        <taxon>Alveolata</taxon>
        <taxon>Apicomplexa</taxon>
        <taxon>Aconoidasida</taxon>
        <taxon>Piroplasmida</taxon>
        <taxon>Theileriidae</taxon>
        <taxon>Theileria</taxon>
    </lineage>
</organism>
<dbReference type="OrthoDB" id="408098at2759"/>
<dbReference type="Proteomes" id="UP000031512">
    <property type="component" value="Chromosome 1"/>
</dbReference>
<dbReference type="VEuPathDB" id="PiroplasmaDB:BEWA_018340"/>
<dbReference type="RefSeq" id="XP_004828656.1">
    <property type="nucleotide sequence ID" value="XM_004828599.1"/>
</dbReference>
<dbReference type="EMBL" id="CP001669">
    <property type="protein sequence ID" value="AFZ78990.1"/>
    <property type="molecule type" value="Genomic_DNA"/>
</dbReference>
<sequence>MFKCRICSGTPFSTLFGFGDSMEHTSPKNVGSDTEDVTSTAQNADELSNIDSEDLNELRSAEEVAFLVKAWDAYVHERAKALWKTPAKRYSILASIAKECDKRDDPVLGNDITCVKWKGKYEDDYPIIYVNKPDENVDSSTYVNRMLVFLFADQESYEKIDKTRYKAFEMVCGNKWCINLTHISLC</sequence>
<dbReference type="eggNOG" id="ENOG502S2PA">
    <property type="taxonomic scope" value="Eukaryota"/>
</dbReference>
<accession>L0ATX1</accession>